<dbReference type="Proteomes" id="UP000000602">
    <property type="component" value="Chromosome"/>
</dbReference>
<proteinExistence type="predicted"/>
<protein>
    <submittedName>
        <fullName evidence="1">Uncharacterized protein</fullName>
    </submittedName>
</protein>
<keyword evidence="2" id="KW-1185">Reference proteome</keyword>
<organism evidence="1 2">
    <name type="scientific">Desulfotalea psychrophila (strain LSv54 / DSM 12343)</name>
    <dbReference type="NCBI Taxonomy" id="177439"/>
    <lineage>
        <taxon>Bacteria</taxon>
        <taxon>Pseudomonadati</taxon>
        <taxon>Thermodesulfobacteriota</taxon>
        <taxon>Desulfobulbia</taxon>
        <taxon>Desulfobulbales</taxon>
        <taxon>Desulfocapsaceae</taxon>
        <taxon>Desulfotalea</taxon>
    </lineage>
</organism>
<dbReference type="KEGG" id="dps:DP1419"/>
<evidence type="ECO:0000313" key="2">
    <source>
        <dbReference type="Proteomes" id="UP000000602"/>
    </source>
</evidence>
<dbReference type="STRING" id="177439.DP1419"/>
<evidence type="ECO:0000313" key="1">
    <source>
        <dbReference type="EMBL" id="CAG36148.1"/>
    </source>
</evidence>
<dbReference type="EMBL" id="CR522870">
    <property type="protein sequence ID" value="CAG36148.1"/>
    <property type="molecule type" value="Genomic_DNA"/>
</dbReference>
<accession>Q6ANC6</accession>
<sequence length="88" mass="10372">MSQIFFWPCLTQPPTNTDLHPLWMISKKQHQLKEVWLLQAYSHTRRQGYRPTSYPLIGNIQKRTSNQVTGRRCRLSYTAGIGRRRPAC</sequence>
<reference evidence="2" key="1">
    <citation type="journal article" date="2004" name="Environ. Microbiol.">
        <title>The genome of Desulfotalea psychrophila, a sulfate-reducing bacterium from permanently cold Arctic sediments.</title>
        <authorList>
            <person name="Rabus R."/>
            <person name="Ruepp A."/>
            <person name="Frickey T."/>
            <person name="Rattei T."/>
            <person name="Fartmann B."/>
            <person name="Stark M."/>
            <person name="Bauer M."/>
            <person name="Zibat A."/>
            <person name="Lombardot T."/>
            <person name="Becker I."/>
            <person name="Amann J."/>
            <person name="Gellner K."/>
            <person name="Teeling H."/>
            <person name="Leuschner W.D."/>
            <person name="Gloeckner F.-O."/>
            <person name="Lupas A.N."/>
            <person name="Amann R."/>
            <person name="Klenk H.-P."/>
        </authorList>
    </citation>
    <scope>NUCLEOTIDE SEQUENCE [LARGE SCALE GENOMIC DNA]</scope>
    <source>
        <strain evidence="2">DSM 12343 / LSv54</strain>
    </source>
</reference>
<name>Q6ANC6_DESPS</name>
<dbReference type="HOGENOM" id="CLU_2464078_0_0_7"/>
<dbReference type="AlphaFoldDB" id="Q6ANC6"/>
<gene>
    <name evidence="1" type="ordered locus">DP1419</name>
</gene>